<evidence type="ECO:0000256" key="4">
    <source>
        <dbReference type="ARBA" id="ARBA00022968"/>
    </source>
</evidence>
<organism evidence="8 9">
    <name type="scientific">Limulus polyphemus</name>
    <name type="common">Atlantic horseshoe crab</name>
    <dbReference type="NCBI Taxonomy" id="6850"/>
    <lineage>
        <taxon>Eukaryota</taxon>
        <taxon>Metazoa</taxon>
        <taxon>Ecdysozoa</taxon>
        <taxon>Arthropoda</taxon>
        <taxon>Chelicerata</taxon>
        <taxon>Merostomata</taxon>
        <taxon>Xiphosura</taxon>
        <taxon>Limulidae</taxon>
        <taxon>Limulus</taxon>
    </lineage>
</organism>
<name>A0ABM1BMJ9_LIMPO</name>
<evidence type="ECO:0000256" key="6">
    <source>
        <dbReference type="ARBA" id="ARBA00023136"/>
    </source>
</evidence>
<evidence type="ECO:0000313" key="9">
    <source>
        <dbReference type="RefSeq" id="XP_013785037.1"/>
    </source>
</evidence>
<protein>
    <submittedName>
        <fullName evidence="9">Sodium/potassium-transporting ATPase subunit beta-like</fullName>
    </submittedName>
</protein>
<dbReference type="PANTHER" id="PTHR11523:SF28">
    <property type="entry name" value="NA_K-ATPASE BETA SUBUNIT ISOFORM 4-RELATED"/>
    <property type="match status" value="1"/>
</dbReference>
<dbReference type="PANTHER" id="PTHR11523">
    <property type="entry name" value="SODIUM/POTASSIUM-DEPENDENT ATPASE BETA SUBUNIT"/>
    <property type="match status" value="1"/>
</dbReference>
<dbReference type="Gene3D" id="2.60.40.1660">
    <property type="entry name" value="Na, k-atpase alpha subunit"/>
    <property type="match status" value="1"/>
</dbReference>
<proteinExistence type="inferred from homology"/>
<dbReference type="InterPro" id="IPR000402">
    <property type="entry name" value="Na/K_ATPase_sub_beta"/>
</dbReference>
<gene>
    <name evidence="9" type="primary">LOC106469121</name>
</gene>
<feature type="transmembrane region" description="Helical" evidence="7">
    <location>
        <begin position="45"/>
        <end position="67"/>
    </location>
</feature>
<evidence type="ECO:0000256" key="2">
    <source>
        <dbReference type="ARBA" id="ARBA00005876"/>
    </source>
</evidence>
<evidence type="ECO:0000256" key="7">
    <source>
        <dbReference type="SAM" id="Phobius"/>
    </source>
</evidence>
<dbReference type="Proteomes" id="UP000694941">
    <property type="component" value="Unplaced"/>
</dbReference>
<dbReference type="GeneID" id="106469121"/>
<evidence type="ECO:0000256" key="3">
    <source>
        <dbReference type="ARBA" id="ARBA00022692"/>
    </source>
</evidence>
<keyword evidence="4" id="KW-0735">Signal-anchor</keyword>
<comment type="subcellular location">
    <subcellularLocation>
        <location evidence="1">Membrane</location>
        <topology evidence="1">Single-pass type II membrane protein</topology>
    </subcellularLocation>
</comment>
<accession>A0ABM1BMJ9</accession>
<keyword evidence="5 7" id="KW-1133">Transmembrane helix</keyword>
<evidence type="ECO:0000313" key="8">
    <source>
        <dbReference type="Proteomes" id="UP000694941"/>
    </source>
</evidence>
<dbReference type="Pfam" id="PF00287">
    <property type="entry name" value="Na_K-ATPase"/>
    <property type="match status" value="1"/>
</dbReference>
<comment type="similarity">
    <text evidence="2">Belongs to the X(+)/potassium ATPases subunit beta family.</text>
</comment>
<evidence type="ECO:0000256" key="5">
    <source>
        <dbReference type="ARBA" id="ARBA00022989"/>
    </source>
</evidence>
<dbReference type="RefSeq" id="XP_013785037.1">
    <property type="nucleotide sequence ID" value="XM_013929583.2"/>
</dbReference>
<keyword evidence="6 7" id="KW-0472">Membrane</keyword>
<evidence type="ECO:0000256" key="1">
    <source>
        <dbReference type="ARBA" id="ARBA00004606"/>
    </source>
</evidence>
<keyword evidence="8" id="KW-1185">Reference proteome</keyword>
<dbReference type="InterPro" id="IPR038702">
    <property type="entry name" value="Na/K_ATPase_sub_beta_sf"/>
</dbReference>
<reference evidence="9" key="1">
    <citation type="submission" date="2025-08" db="UniProtKB">
        <authorList>
            <consortium name="RefSeq"/>
        </authorList>
    </citation>
    <scope>IDENTIFICATION</scope>
    <source>
        <tissue evidence="9">Muscle</tissue>
    </source>
</reference>
<keyword evidence="3 7" id="KW-0812">Transmembrane</keyword>
<sequence>MAEIKERQFSKPVRKTKLESLRDFIWNSETGECLGRTLGSWVKIVIFYIIYYACLVAFWTGLLLAFYQTVDDTKPTWRLTASLIGNSPGLGFRPRPPKENAATSLIWITHNKKKSWKHWVKSLDEFLEPYQGKHQDENLSSTCGFDQGPGKGKVCHYPMDLIPVNCTSAQSYGYETGHPCVLIKLNRIYDWVPEPFDNESLPEDMPEDLKQNYDPRFVYITCAGENPADRENIGPISYYPSQGIPSYYFPFTNLPSYQSPFIFIHLEMPVKGILINVECKGWASNMAYDRKERLGSVHFEILVD</sequence>